<keyword evidence="2" id="KW-0614">Plasmid</keyword>
<proteinExistence type="predicted"/>
<feature type="domain" description="YubB ferredoxin-like" evidence="1">
    <location>
        <begin position="77"/>
        <end position="141"/>
    </location>
</feature>
<evidence type="ECO:0000313" key="2">
    <source>
        <dbReference type="EMBL" id="WYF46646.1"/>
    </source>
</evidence>
<gene>
    <name evidence="2" type="ORF">WDJ50_18145</name>
</gene>
<accession>A0AAU6Q8H5</accession>
<organism evidence="2">
    <name type="scientific">Deinococcus sp. VB142</name>
    <dbReference type="NCBI Taxonomy" id="3112952"/>
    <lineage>
        <taxon>Bacteria</taxon>
        <taxon>Thermotogati</taxon>
        <taxon>Deinococcota</taxon>
        <taxon>Deinococci</taxon>
        <taxon>Deinococcales</taxon>
        <taxon>Deinococcaceae</taxon>
        <taxon>Deinococcus</taxon>
    </lineage>
</organism>
<evidence type="ECO:0000259" key="1">
    <source>
        <dbReference type="Pfam" id="PF18406"/>
    </source>
</evidence>
<reference evidence="2" key="1">
    <citation type="submission" date="2024-03" db="EMBL/GenBank/DDBJ databases">
        <title>Deinococcus weizhi sp. nov., isolated from human skin.</title>
        <authorList>
            <person name="Wei Z."/>
            <person name="Tian F."/>
            <person name="Yang C."/>
            <person name="Xin L.T."/>
            <person name="Wen Z.J."/>
            <person name="Lan K.C."/>
            <person name="Yu L."/>
            <person name="Zhe W."/>
            <person name="Dan F.D."/>
            <person name="Jun W."/>
            <person name="Rui Z."/>
            <person name="Yong X.J."/>
            <person name="Ting Y."/>
            <person name="Wei X."/>
            <person name="Xu Z.G."/>
            <person name="Xin Z."/>
            <person name="Dong F.G."/>
            <person name="Ni X.M."/>
            <person name="Zheng M.G."/>
            <person name="Chun Y."/>
            <person name="Qian W.X."/>
        </authorList>
    </citation>
    <scope>NUCLEOTIDE SEQUENCE</scope>
    <source>
        <strain evidence="2">VB142</strain>
        <plasmid evidence="2">p1</plasmid>
    </source>
</reference>
<dbReference type="InterPro" id="IPR041329">
    <property type="entry name" value="YubB_C"/>
</dbReference>
<dbReference type="RefSeq" id="WP_339098126.1">
    <property type="nucleotide sequence ID" value="NZ_CP149784.1"/>
</dbReference>
<name>A0AAU6Q8H5_9DEIO</name>
<dbReference type="EMBL" id="CP149784">
    <property type="protein sequence ID" value="WYF46646.1"/>
    <property type="molecule type" value="Genomic_DNA"/>
</dbReference>
<protein>
    <recommendedName>
        <fullName evidence="1">YubB ferredoxin-like domain-containing protein</fullName>
    </recommendedName>
</protein>
<sequence>MLERFIAAQAGEGAKYAGDEPKKEEFRSFTLNAQCPVPLEVLRKGYFNDTEAPDGRTWQWEVWGTDRDVDPDDVSVERKAGQLTIHMRTAWCPPAGWLMAVSRLWPELDMTLEFFVIEMGIEGGLSVKKGEMTQSWEKPLSYRKGCGRKAQGFNPGMDSPRLPIGRPC</sequence>
<dbReference type="AlphaFoldDB" id="A0AAU6Q8H5"/>
<geneLocation type="plasmid" evidence="2">
    <name>p1</name>
</geneLocation>
<dbReference type="Pfam" id="PF18406">
    <property type="entry name" value="DUF1281_C"/>
    <property type="match status" value="1"/>
</dbReference>